<dbReference type="GO" id="GO:0005737">
    <property type="term" value="C:cytoplasm"/>
    <property type="evidence" value="ECO:0007669"/>
    <property type="project" value="UniProtKB-SubCell"/>
</dbReference>
<dbReference type="GO" id="GO:0065003">
    <property type="term" value="P:protein-containing complex assembly"/>
    <property type="evidence" value="ECO:0007669"/>
    <property type="project" value="InterPro"/>
</dbReference>
<evidence type="ECO:0000256" key="3">
    <source>
        <dbReference type="ARBA" id="ARBA00022596"/>
    </source>
</evidence>
<evidence type="ECO:0000256" key="5">
    <source>
        <dbReference type="HAMAP-Rule" id="MF_00822"/>
    </source>
</evidence>
<evidence type="ECO:0000313" key="7">
    <source>
        <dbReference type="EMBL" id="GLS26693.1"/>
    </source>
</evidence>
<comment type="caution">
    <text evidence="7">The sequence shown here is derived from an EMBL/GenBank/DDBJ whole genome shotgun (WGS) entry which is preliminary data.</text>
</comment>
<dbReference type="Gene3D" id="2.60.260.20">
    <property type="entry name" value="Urease metallochaperone UreE, N-terminal domain"/>
    <property type="match status" value="1"/>
</dbReference>
<dbReference type="Proteomes" id="UP001156870">
    <property type="component" value="Unassembled WGS sequence"/>
</dbReference>
<dbReference type="Gene3D" id="3.30.70.790">
    <property type="entry name" value="UreE, C-terminal domain"/>
    <property type="match status" value="1"/>
</dbReference>
<dbReference type="AlphaFoldDB" id="A0AA37T439"/>
<dbReference type="GO" id="GO:0016151">
    <property type="term" value="F:nickel cation binding"/>
    <property type="evidence" value="ECO:0007669"/>
    <property type="project" value="UniProtKB-UniRule"/>
</dbReference>
<dbReference type="GO" id="GO:0051082">
    <property type="term" value="F:unfolded protein binding"/>
    <property type="evidence" value="ECO:0007669"/>
    <property type="project" value="UniProtKB-UniRule"/>
</dbReference>
<dbReference type="SMART" id="SM00988">
    <property type="entry name" value="UreE_N"/>
    <property type="match status" value="1"/>
</dbReference>
<dbReference type="InterPro" id="IPR004029">
    <property type="entry name" value="UreE_N"/>
</dbReference>
<reference evidence="7 8" key="1">
    <citation type="journal article" date="2014" name="Int. J. Syst. Evol. Microbiol.">
        <title>Complete genome sequence of Corynebacterium casei LMG S-19264T (=DSM 44701T), isolated from a smear-ripened cheese.</title>
        <authorList>
            <consortium name="US DOE Joint Genome Institute (JGI-PGF)"/>
            <person name="Walter F."/>
            <person name="Albersmeier A."/>
            <person name="Kalinowski J."/>
            <person name="Ruckert C."/>
        </authorList>
    </citation>
    <scope>NUCLEOTIDE SEQUENCE [LARGE SCALE GENOMIC DNA]</scope>
    <source>
        <strain evidence="7 8">NBRC 110095</strain>
    </source>
</reference>
<keyword evidence="4 5" id="KW-0143">Chaperone</keyword>
<dbReference type="SUPFAM" id="SSF69737">
    <property type="entry name" value="Urease metallochaperone UreE, C-terminal domain"/>
    <property type="match status" value="1"/>
</dbReference>
<dbReference type="PIRSF" id="PIRSF036402">
    <property type="entry name" value="Ureas_acces_UreE"/>
    <property type="match status" value="1"/>
</dbReference>
<evidence type="ECO:0000256" key="1">
    <source>
        <dbReference type="ARBA" id="ARBA00004496"/>
    </source>
</evidence>
<gene>
    <name evidence="5 7" type="primary">ureE</name>
    <name evidence="7" type="ORF">GCM10007877_24100</name>
</gene>
<dbReference type="InterPro" id="IPR036118">
    <property type="entry name" value="UreE_N_sf"/>
</dbReference>
<protein>
    <recommendedName>
        <fullName evidence="5">Urease accessory protein UreE</fullName>
    </recommendedName>
</protein>
<dbReference type="NCBIfam" id="NF009751">
    <property type="entry name" value="PRK13261.1-1"/>
    <property type="match status" value="1"/>
</dbReference>
<feature type="domain" description="UreE urease accessory N-terminal" evidence="6">
    <location>
        <begin position="3"/>
        <end position="68"/>
    </location>
</feature>
<proteinExistence type="inferred from homology"/>
<dbReference type="InterPro" id="IPR012406">
    <property type="entry name" value="UreE"/>
</dbReference>
<name>A0AA37T439_9GAMM</name>
<dbReference type="EMBL" id="BSPD01000058">
    <property type="protein sequence ID" value="GLS26693.1"/>
    <property type="molecule type" value="Genomic_DNA"/>
</dbReference>
<dbReference type="Pfam" id="PF05194">
    <property type="entry name" value="UreE_C"/>
    <property type="match status" value="1"/>
</dbReference>
<dbReference type="InterPro" id="IPR007864">
    <property type="entry name" value="UreE_C_dom"/>
</dbReference>
<keyword evidence="8" id="KW-1185">Reference proteome</keyword>
<evidence type="ECO:0000256" key="2">
    <source>
        <dbReference type="ARBA" id="ARBA00022490"/>
    </source>
</evidence>
<comment type="similarity">
    <text evidence="5">Belongs to the UreE family.</text>
</comment>
<dbReference type="GO" id="GO:0006457">
    <property type="term" value="P:protein folding"/>
    <property type="evidence" value="ECO:0007669"/>
    <property type="project" value="InterPro"/>
</dbReference>
<dbReference type="GO" id="GO:0019627">
    <property type="term" value="P:urea metabolic process"/>
    <property type="evidence" value="ECO:0007669"/>
    <property type="project" value="InterPro"/>
</dbReference>
<evidence type="ECO:0000313" key="8">
    <source>
        <dbReference type="Proteomes" id="UP001156870"/>
    </source>
</evidence>
<comment type="function">
    <text evidence="5">Involved in urease metallocenter assembly. Binds nickel. Probably functions as a nickel donor during metallocenter assembly.</text>
</comment>
<keyword evidence="2 5" id="KW-0963">Cytoplasm</keyword>
<evidence type="ECO:0000259" key="6">
    <source>
        <dbReference type="SMART" id="SM00988"/>
    </source>
</evidence>
<keyword evidence="3 5" id="KW-0533">Nickel</keyword>
<evidence type="ECO:0000256" key="4">
    <source>
        <dbReference type="ARBA" id="ARBA00023186"/>
    </source>
</evidence>
<comment type="subcellular location">
    <subcellularLocation>
        <location evidence="1 5">Cytoplasm</location>
    </subcellularLocation>
</comment>
<dbReference type="SUPFAM" id="SSF69287">
    <property type="entry name" value="Urease metallochaperone UreE, N-terminal domain"/>
    <property type="match status" value="1"/>
</dbReference>
<sequence>MKIFTQIVSSDSMSFPSNLLSLKLTFDDRKRARLKSVSECGQTVGIQIERGIILRDNMYLKSDDGQILKILASNESVSSAHVHNATLFARACYHLGNRHVPLQIGVNFLRYQYDSVLDEMLQQLGVDVIHENAPFEPEGGAYSVAHAHHHSPSHA</sequence>
<dbReference type="RefSeq" id="WP_232595427.1">
    <property type="nucleotide sequence ID" value="NZ_BSPD01000058.1"/>
</dbReference>
<organism evidence="7 8">
    <name type="scientific">Marinibactrum halimedae</name>
    <dbReference type="NCBI Taxonomy" id="1444977"/>
    <lineage>
        <taxon>Bacteria</taxon>
        <taxon>Pseudomonadati</taxon>
        <taxon>Pseudomonadota</taxon>
        <taxon>Gammaproteobacteria</taxon>
        <taxon>Cellvibrionales</taxon>
        <taxon>Cellvibrionaceae</taxon>
        <taxon>Marinibactrum</taxon>
    </lineage>
</organism>
<accession>A0AA37T439</accession>
<dbReference type="HAMAP" id="MF_00822">
    <property type="entry name" value="UreE"/>
    <property type="match status" value="1"/>
</dbReference>